<organism evidence="1 2">
    <name type="scientific">Halocaridina rubra</name>
    <name type="common">Hawaiian red shrimp</name>
    <dbReference type="NCBI Taxonomy" id="373956"/>
    <lineage>
        <taxon>Eukaryota</taxon>
        <taxon>Metazoa</taxon>
        <taxon>Ecdysozoa</taxon>
        <taxon>Arthropoda</taxon>
        <taxon>Crustacea</taxon>
        <taxon>Multicrustacea</taxon>
        <taxon>Malacostraca</taxon>
        <taxon>Eumalacostraca</taxon>
        <taxon>Eucarida</taxon>
        <taxon>Decapoda</taxon>
        <taxon>Pleocyemata</taxon>
        <taxon>Caridea</taxon>
        <taxon>Atyoidea</taxon>
        <taxon>Atyidae</taxon>
        <taxon>Halocaridina</taxon>
    </lineage>
</organism>
<dbReference type="AlphaFoldDB" id="A0AAN8XC78"/>
<reference evidence="1 2" key="1">
    <citation type="submission" date="2023-11" db="EMBL/GenBank/DDBJ databases">
        <title>Halocaridina rubra genome assembly.</title>
        <authorList>
            <person name="Smith C."/>
        </authorList>
    </citation>
    <scope>NUCLEOTIDE SEQUENCE [LARGE SCALE GENOMIC DNA]</scope>
    <source>
        <strain evidence="1">EP-1</strain>
        <tissue evidence="1">Whole</tissue>
    </source>
</reference>
<dbReference type="EMBL" id="JAXCGZ010009573">
    <property type="protein sequence ID" value="KAK7076694.1"/>
    <property type="molecule type" value="Genomic_DNA"/>
</dbReference>
<evidence type="ECO:0000313" key="1">
    <source>
        <dbReference type="EMBL" id="KAK7076694.1"/>
    </source>
</evidence>
<dbReference type="GO" id="GO:0016020">
    <property type="term" value="C:membrane"/>
    <property type="evidence" value="ECO:0007669"/>
    <property type="project" value="InterPro"/>
</dbReference>
<sequence length="90" mass="10646">MEFTVDFLLKLAWHDHRLSYYNLKNETDLNSLAREERNLIWIPTLSFKTARGNRHTVFDDEARIHILKMGEPQTPSMTMLHEGIVLFCNN</sequence>
<evidence type="ECO:0008006" key="3">
    <source>
        <dbReference type="Google" id="ProtNLM"/>
    </source>
</evidence>
<evidence type="ECO:0000313" key="2">
    <source>
        <dbReference type="Proteomes" id="UP001381693"/>
    </source>
</evidence>
<name>A0AAN8XC78_HALRR</name>
<comment type="caution">
    <text evidence="1">The sequence shown here is derived from an EMBL/GenBank/DDBJ whole genome shotgun (WGS) entry which is preliminary data.</text>
</comment>
<accession>A0AAN8XC78</accession>
<protein>
    <recommendedName>
        <fullName evidence="3">Neurotransmitter-gated ion-channel ligand-binding domain-containing protein</fullName>
    </recommendedName>
</protein>
<gene>
    <name evidence="1" type="ORF">SK128_000476</name>
</gene>
<proteinExistence type="predicted"/>
<dbReference type="Gene3D" id="2.70.170.10">
    <property type="entry name" value="Neurotransmitter-gated ion-channel ligand-binding domain"/>
    <property type="match status" value="1"/>
</dbReference>
<dbReference type="Proteomes" id="UP001381693">
    <property type="component" value="Unassembled WGS sequence"/>
</dbReference>
<keyword evidence="2" id="KW-1185">Reference proteome</keyword>
<dbReference type="InterPro" id="IPR036734">
    <property type="entry name" value="Neur_chan_lig-bd_sf"/>
</dbReference>
<dbReference type="GO" id="GO:0005230">
    <property type="term" value="F:extracellular ligand-gated monoatomic ion channel activity"/>
    <property type="evidence" value="ECO:0007669"/>
    <property type="project" value="InterPro"/>
</dbReference>
<dbReference type="SUPFAM" id="SSF63712">
    <property type="entry name" value="Nicotinic receptor ligand binding domain-like"/>
    <property type="match status" value="1"/>
</dbReference>